<dbReference type="AlphaFoldDB" id="A0A7J4J2T1"/>
<evidence type="ECO:0000256" key="4">
    <source>
        <dbReference type="HAMAP-Rule" id="MF_00584"/>
    </source>
</evidence>
<keyword evidence="3 4" id="KW-0804">Transcription</keyword>
<dbReference type="SUPFAM" id="SSF47413">
    <property type="entry name" value="lambda repressor-like DNA-binding domains"/>
    <property type="match status" value="1"/>
</dbReference>
<evidence type="ECO:0000256" key="5">
    <source>
        <dbReference type="SAM" id="Coils"/>
    </source>
</evidence>
<dbReference type="EMBL" id="DUGC01000046">
    <property type="protein sequence ID" value="HIH09546.1"/>
    <property type="molecule type" value="Genomic_DNA"/>
</dbReference>
<dbReference type="SMART" id="SM00530">
    <property type="entry name" value="HTH_XRE"/>
    <property type="match status" value="1"/>
</dbReference>
<evidence type="ECO:0000256" key="1">
    <source>
        <dbReference type="ARBA" id="ARBA00023015"/>
    </source>
</evidence>
<dbReference type="Proteomes" id="UP000565078">
    <property type="component" value="Unassembled WGS sequence"/>
</dbReference>
<accession>A0A7J4J2T1</accession>
<dbReference type="Pfam" id="PF26553">
    <property type="entry name" value="PDDEXK_19"/>
    <property type="match status" value="1"/>
</dbReference>
<keyword evidence="1 4" id="KW-0805">Transcription regulation</keyword>
<proteinExistence type="inferred from homology"/>
<comment type="caution">
    <text evidence="7">The sequence shown here is derived from an EMBL/GenBank/DDBJ whole genome shotgun (WGS) entry which is preliminary data.</text>
</comment>
<keyword evidence="5" id="KW-0175">Coiled coil</keyword>
<dbReference type="Pfam" id="PF01381">
    <property type="entry name" value="HTH_3"/>
    <property type="match status" value="1"/>
</dbReference>
<evidence type="ECO:0000313" key="8">
    <source>
        <dbReference type="Proteomes" id="UP000565078"/>
    </source>
</evidence>
<feature type="coiled-coil region" evidence="5">
    <location>
        <begin position="127"/>
        <end position="154"/>
    </location>
</feature>
<protein>
    <recommendedName>
        <fullName evidence="4">Putative HTH-type transcriptional regulatory protein HA254_02640</fullName>
    </recommendedName>
</protein>
<gene>
    <name evidence="7" type="ORF">HA254_02640</name>
</gene>
<keyword evidence="2 4" id="KW-0238">DNA-binding</keyword>
<dbReference type="InterPro" id="IPR020886">
    <property type="entry name" value="MTH_967-like"/>
</dbReference>
<dbReference type="HAMAP" id="MF_00584">
    <property type="entry name" value="HTH_type_cro_C1"/>
    <property type="match status" value="1"/>
</dbReference>
<evidence type="ECO:0000256" key="2">
    <source>
        <dbReference type="ARBA" id="ARBA00023125"/>
    </source>
</evidence>
<evidence type="ECO:0000259" key="6">
    <source>
        <dbReference type="PROSITE" id="PS50943"/>
    </source>
</evidence>
<dbReference type="InterPro" id="IPR001387">
    <property type="entry name" value="Cro/C1-type_HTH"/>
</dbReference>
<reference evidence="8" key="1">
    <citation type="journal article" date="2020" name="bioRxiv">
        <title>A rank-normalized archaeal taxonomy based on genome phylogeny resolves widespread incomplete and uneven classifications.</title>
        <authorList>
            <person name="Rinke C."/>
            <person name="Chuvochina M."/>
            <person name="Mussig A.J."/>
            <person name="Chaumeil P.-A."/>
            <person name="Waite D.W."/>
            <person name="Whitman W.B."/>
            <person name="Parks D.H."/>
            <person name="Hugenholtz P."/>
        </authorList>
    </citation>
    <scope>NUCLEOTIDE SEQUENCE [LARGE SCALE GENOMIC DNA]</scope>
</reference>
<dbReference type="GO" id="GO:0003700">
    <property type="term" value="F:DNA-binding transcription factor activity"/>
    <property type="evidence" value="ECO:0007669"/>
    <property type="project" value="UniProtKB-UniRule"/>
</dbReference>
<sequence>MTRQDIIYRTIAALRNADYRITTFLESNTCFDIIAKSGGQTLLMKIYDNIDSIRKEQGAELKKLSRVINASPIIIGERTKVFGMADDTVYLRYSIPAVSAATFERLLDDRFPKMRYFKGKQLVDIDNEAIAKKRRELELSLDELAEKLDIAAETLHRFEKGASTSLDTARRMECKLGTKLLRDVDIFDIGPQAEKVDDIPRERLLERLHDLGVKMALFEHAPFDAFANSEKGMFISTGKGKFDIPKKAIELAKTSAAVESGSIIVTKEYKYKSIEGVPVIGEAELGTINRFKELRKLIEEREEK</sequence>
<name>A0A7J4J2T1_9ARCH</name>
<evidence type="ECO:0000313" key="7">
    <source>
        <dbReference type="EMBL" id="HIH09546.1"/>
    </source>
</evidence>
<dbReference type="GO" id="GO:0003677">
    <property type="term" value="F:DNA binding"/>
    <property type="evidence" value="ECO:0007669"/>
    <property type="project" value="UniProtKB-KW"/>
</dbReference>
<dbReference type="CDD" id="cd00093">
    <property type="entry name" value="HTH_XRE"/>
    <property type="match status" value="1"/>
</dbReference>
<dbReference type="PROSITE" id="PS50943">
    <property type="entry name" value="HTH_CROC1"/>
    <property type="match status" value="1"/>
</dbReference>
<organism evidence="7 8">
    <name type="scientific">Candidatus Iainarchaeum sp</name>
    <dbReference type="NCBI Taxonomy" id="3101447"/>
    <lineage>
        <taxon>Archaea</taxon>
        <taxon>Candidatus Iainarchaeota</taxon>
        <taxon>Candidatus Iainarchaeia</taxon>
        <taxon>Candidatus Iainarchaeales</taxon>
        <taxon>Candidatus Iainarchaeaceae</taxon>
        <taxon>Candidatus Iainarchaeum</taxon>
    </lineage>
</organism>
<feature type="domain" description="HTH cro/C1-type" evidence="6">
    <location>
        <begin position="130"/>
        <end position="187"/>
    </location>
</feature>
<evidence type="ECO:0000256" key="3">
    <source>
        <dbReference type="ARBA" id="ARBA00023163"/>
    </source>
</evidence>
<dbReference type="Gene3D" id="1.10.260.40">
    <property type="entry name" value="lambda repressor-like DNA-binding domains"/>
    <property type="match status" value="1"/>
</dbReference>
<dbReference type="InterPro" id="IPR010982">
    <property type="entry name" value="Lambda_DNA-bd_dom_sf"/>
</dbReference>
<dbReference type="InterPro" id="IPR059051">
    <property type="entry name" value="MTH_967_PDDEXK"/>
</dbReference>